<keyword evidence="7" id="KW-0547">Nucleotide-binding</keyword>
<dbReference type="Gene3D" id="3.30.565.10">
    <property type="entry name" value="Histidine kinase-like ATPase, C-terminal domain"/>
    <property type="match status" value="1"/>
</dbReference>
<dbReference type="Pfam" id="PF08521">
    <property type="entry name" value="2CSK_N"/>
    <property type="match status" value="1"/>
</dbReference>
<dbReference type="SUPFAM" id="SSF55874">
    <property type="entry name" value="ATPase domain of HSP90 chaperone/DNA topoisomerase II/histidine kinase"/>
    <property type="match status" value="1"/>
</dbReference>
<evidence type="ECO:0000256" key="4">
    <source>
        <dbReference type="ARBA" id="ARBA00022553"/>
    </source>
</evidence>
<keyword evidence="16" id="KW-1185">Reference proteome</keyword>
<keyword evidence="6 13" id="KW-0812">Transmembrane</keyword>
<evidence type="ECO:0000259" key="14">
    <source>
        <dbReference type="PROSITE" id="PS50109"/>
    </source>
</evidence>
<feature type="transmembrane region" description="Helical" evidence="13">
    <location>
        <begin position="170"/>
        <end position="190"/>
    </location>
</feature>
<dbReference type="SMART" id="SM00387">
    <property type="entry name" value="HATPase_c"/>
    <property type="match status" value="1"/>
</dbReference>
<dbReference type="GO" id="GO:0005886">
    <property type="term" value="C:plasma membrane"/>
    <property type="evidence" value="ECO:0007669"/>
    <property type="project" value="TreeGrafter"/>
</dbReference>
<dbReference type="RefSeq" id="WP_161026192.1">
    <property type="nucleotide sequence ID" value="NZ_WWCJ01000009.1"/>
</dbReference>
<dbReference type="InterPro" id="IPR013727">
    <property type="entry name" value="2CSK_N"/>
</dbReference>
<evidence type="ECO:0000256" key="1">
    <source>
        <dbReference type="ARBA" id="ARBA00000085"/>
    </source>
</evidence>
<dbReference type="InterPro" id="IPR004358">
    <property type="entry name" value="Sig_transdc_His_kin-like_C"/>
</dbReference>
<evidence type="ECO:0000256" key="11">
    <source>
        <dbReference type="ARBA" id="ARBA00023012"/>
    </source>
</evidence>
<keyword evidence="12 13" id="KW-0472">Membrane</keyword>
<dbReference type="InterPro" id="IPR005467">
    <property type="entry name" value="His_kinase_dom"/>
</dbReference>
<comment type="catalytic activity">
    <reaction evidence="1">
        <text>ATP + protein L-histidine = ADP + protein N-phospho-L-histidine.</text>
        <dbReference type="EC" id="2.7.13.3"/>
    </reaction>
</comment>
<dbReference type="PRINTS" id="PR00344">
    <property type="entry name" value="BCTRLSENSOR"/>
</dbReference>
<evidence type="ECO:0000256" key="2">
    <source>
        <dbReference type="ARBA" id="ARBA00004141"/>
    </source>
</evidence>
<evidence type="ECO:0000256" key="9">
    <source>
        <dbReference type="ARBA" id="ARBA00022840"/>
    </source>
</evidence>
<dbReference type="InterPro" id="IPR050428">
    <property type="entry name" value="TCS_sensor_his_kinase"/>
</dbReference>
<keyword evidence="5" id="KW-0808">Transferase</keyword>
<evidence type="ECO:0000256" key="6">
    <source>
        <dbReference type="ARBA" id="ARBA00022692"/>
    </source>
</evidence>
<dbReference type="Pfam" id="PF02518">
    <property type="entry name" value="HATPase_c"/>
    <property type="match status" value="1"/>
</dbReference>
<dbReference type="EC" id="2.7.13.3" evidence="3"/>
<dbReference type="EMBL" id="WWCJ01000009">
    <property type="protein sequence ID" value="MYN03217.1"/>
    <property type="molecule type" value="Genomic_DNA"/>
</dbReference>
<keyword evidence="9" id="KW-0067">ATP-binding</keyword>
<evidence type="ECO:0000256" key="13">
    <source>
        <dbReference type="SAM" id="Phobius"/>
    </source>
</evidence>
<gene>
    <name evidence="15" type="ORF">GTP41_14060</name>
</gene>
<evidence type="ECO:0000313" key="16">
    <source>
        <dbReference type="Proteomes" id="UP000448575"/>
    </source>
</evidence>
<organism evidence="15 16">
    <name type="scientific">Pseudoduganella guangdongensis</name>
    <dbReference type="NCBI Taxonomy" id="2692179"/>
    <lineage>
        <taxon>Bacteria</taxon>
        <taxon>Pseudomonadati</taxon>
        <taxon>Pseudomonadota</taxon>
        <taxon>Betaproteobacteria</taxon>
        <taxon>Burkholderiales</taxon>
        <taxon>Oxalobacteraceae</taxon>
        <taxon>Telluria group</taxon>
        <taxon>Pseudoduganella</taxon>
    </lineage>
</organism>
<evidence type="ECO:0000256" key="5">
    <source>
        <dbReference type="ARBA" id="ARBA00022679"/>
    </source>
</evidence>
<dbReference type="InterPro" id="IPR003661">
    <property type="entry name" value="HisK_dim/P_dom"/>
</dbReference>
<dbReference type="PROSITE" id="PS50109">
    <property type="entry name" value="HIS_KIN"/>
    <property type="match status" value="1"/>
</dbReference>
<dbReference type="InterPro" id="IPR036890">
    <property type="entry name" value="HATPase_C_sf"/>
</dbReference>
<dbReference type="AlphaFoldDB" id="A0A6N9HIW4"/>
<dbReference type="GO" id="GO:0005524">
    <property type="term" value="F:ATP binding"/>
    <property type="evidence" value="ECO:0007669"/>
    <property type="project" value="UniProtKB-KW"/>
</dbReference>
<protein>
    <recommendedName>
        <fullName evidence="3">histidine kinase</fullName>
        <ecNumber evidence="3">2.7.13.3</ecNumber>
    </recommendedName>
</protein>
<keyword evidence="4" id="KW-0597">Phosphoprotein</keyword>
<dbReference type="CDD" id="cd00082">
    <property type="entry name" value="HisKA"/>
    <property type="match status" value="1"/>
</dbReference>
<dbReference type="PANTHER" id="PTHR45436">
    <property type="entry name" value="SENSOR HISTIDINE KINASE YKOH"/>
    <property type="match status" value="1"/>
</dbReference>
<dbReference type="SUPFAM" id="SSF47384">
    <property type="entry name" value="Homodimeric domain of signal transducing histidine kinase"/>
    <property type="match status" value="1"/>
</dbReference>
<evidence type="ECO:0000256" key="7">
    <source>
        <dbReference type="ARBA" id="ARBA00022741"/>
    </source>
</evidence>
<evidence type="ECO:0000256" key="3">
    <source>
        <dbReference type="ARBA" id="ARBA00012438"/>
    </source>
</evidence>
<name>A0A6N9HIW4_9BURK</name>
<feature type="domain" description="Histidine kinase" evidence="14">
    <location>
        <begin position="250"/>
        <end position="463"/>
    </location>
</feature>
<proteinExistence type="predicted"/>
<evidence type="ECO:0000256" key="8">
    <source>
        <dbReference type="ARBA" id="ARBA00022777"/>
    </source>
</evidence>
<keyword evidence="11" id="KW-0902">Two-component regulatory system</keyword>
<comment type="subcellular location">
    <subcellularLocation>
        <location evidence="2">Membrane</location>
        <topology evidence="2">Multi-pass membrane protein</topology>
    </subcellularLocation>
</comment>
<dbReference type="GO" id="GO:0000155">
    <property type="term" value="F:phosphorelay sensor kinase activity"/>
    <property type="evidence" value="ECO:0007669"/>
    <property type="project" value="InterPro"/>
</dbReference>
<dbReference type="InterPro" id="IPR036097">
    <property type="entry name" value="HisK_dim/P_sf"/>
</dbReference>
<evidence type="ECO:0000256" key="12">
    <source>
        <dbReference type="ARBA" id="ARBA00023136"/>
    </source>
</evidence>
<dbReference type="InterPro" id="IPR003594">
    <property type="entry name" value="HATPase_dom"/>
</dbReference>
<evidence type="ECO:0000256" key="10">
    <source>
        <dbReference type="ARBA" id="ARBA00022989"/>
    </source>
</evidence>
<comment type="caution">
    <text evidence="15">The sequence shown here is derived from an EMBL/GenBank/DDBJ whole genome shotgun (WGS) entry which is preliminary data.</text>
</comment>
<evidence type="ECO:0000313" key="15">
    <source>
        <dbReference type="EMBL" id="MYN03217.1"/>
    </source>
</evidence>
<keyword evidence="10 13" id="KW-1133">Transmembrane helix</keyword>
<sequence length="464" mass="50664">MSTHLYSARRRLVAATLICMLLIFLGIGIGARGVARHESDELFSARLATSARVLESLVARQLEHATVSQPIIIDLPHELETITSDEPEVFGHRYETKIAFQVWRNDGVLLAKSASAPSQALAPLRAGYSENHADGAYWQVFALRSGAVWVMAAEKDEVRQEMSDDIGKSILVPLAIGGLLMLAAVNFLILHNMRPLSELASRIAAREPESLEPLTLPETPLEMAPIVTELNHLLDRIRAAFEREQRFLNAAAHEIRTPIAALQLHLENALRAATPEQRDASLEQAMAGARRTSKLAEQLLTLSRIAAGGDQVQLQSLSLQALCCDVIGAMEPLLDRRGQGIWLDAGQDCAVWGEPTQLRRLLQNLVDNASQHGAPQGEIQVRLARGDNCAVLEVANDGHPIPEQEIDKLFTPYYRLPGAVPGGHGLGLAIVQEIVELHHGKIEIARKPDGQGTVVRVRLPLANA</sequence>
<keyword evidence="8 15" id="KW-0418">Kinase</keyword>
<dbReference type="PANTHER" id="PTHR45436:SF14">
    <property type="entry name" value="SENSOR PROTEIN QSEC"/>
    <property type="match status" value="1"/>
</dbReference>
<dbReference type="Gene3D" id="1.10.287.130">
    <property type="match status" value="1"/>
</dbReference>
<accession>A0A6N9HIW4</accession>
<dbReference type="Proteomes" id="UP000448575">
    <property type="component" value="Unassembled WGS sequence"/>
</dbReference>
<dbReference type="Pfam" id="PF00512">
    <property type="entry name" value="HisKA"/>
    <property type="match status" value="1"/>
</dbReference>
<dbReference type="SMART" id="SM00388">
    <property type="entry name" value="HisKA"/>
    <property type="match status" value="1"/>
</dbReference>
<feature type="transmembrane region" description="Helical" evidence="13">
    <location>
        <begin position="12"/>
        <end position="35"/>
    </location>
</feature>
<reference evidence="15 16" key="1">
    <citation type="submission" date="2019-12" db="EMBL/GenBank/DDBJ databases">
        <title>Novel species isolated from a subtropical stream in China.</title>
        <authorList>
            <person name="Lu H."/>
        </authorList>
    </citation>
    <scope>NUCLEOTIDE SEQUENCE [LARGE SCALE GENOMIC DNA]</scope>
    <source>
        <strain evidence="15 16">DS3</strain>
    </source>
</reference>